<gene>
    <name evidence="1" type="ORF">METZ01_LOCUS472324</name>
</gene>
<organism evidence="1">
    <name type="scientific">marine metagenome</name>
    <dbReference type="NCBI Taxonomy" id="408172"/>
    <lineage>
        <taxon>unclassified sequences</taxon>
        <taxon>metagenomes</taxon>
        <taxon>ecological metagenomes</taxon>
    </lineage>
</organism>
<sequence>MRRRSAPKREILPDPKYGDLVLAKF</sequence>
<name>A0A383BI15_9ZZZZ</name>
<feature type="non-terminal residue" evidence="1">
    <location>
        <position position="25"/>
    </location>
</feature>
<proteinExistence type="predicted"/>
<protein>
    <recommendedName>
        <fullName evidence="2">30S ribosomal protein S7</fullName>
    </recommendedName>
</protein>
<accession>A0A383BI15</accession>
<evidence type="ECO:0000313" key="1">
    <source>
        <dbReference type="EMBL" id="SVE19470.1"/>
    </source>
</evidence>
<evidence type="ECO:0008006" key="2">
    <source>
        <dbReference type="Google" id="ProtNLM"/>
    </source>
</evidence>
<reference evidence="1" key="1">
    <citation type="submission" date="2018-05" db="EMBL/GenBank/DDBJ databases">
        <authorList>
            <person name="Lanie J.A."/>
            <person name="Ng W.-L."/>
            <person name="Kazmierczak K.M."/>
            <person name="Andrzejewski T.M."/>
            <person name="Davidsen T.M."/>
            <person name="Wayne K.J."/>
            <person name="Tettelin H."/>
            <person name="Glass J.I."/>
            <person name="Rusch D."/>
            <person name="Podicherti R."/>
            <person name="Tsui H.-C.T."/>
            <person name="Winkler M.E."/>
        </authorList>
    </citation>
    <scope>NUCLEOTIDE SEQUENCE</scope>
</reference>
<dbReference type="EMBL" id="UINC01200539">
    <property type="protein sequence ID" value="SVE19470.1"/>
    <property type="molecule type" value="Genomic_DNA"/>
</dbReference>
<dbReference type="AlphaFoldDB" id="A0A383BI15"/>